<dbReference type="Gene3D" id="3.40.1570.10">
    <property type="entry name" value="HemS/ChuS/ChuX like domains"/>
    <property type="match status" value="1"/>
</dbReference>
<dbReference type="Proteomes" id="UP000008084">
    <property type="component" value="Chromosome"/>
</dbReference>
<dbReference type="SUPFAM" id="SSF144064">
    <property type="entry name" value="Heme iron utilization protein-like"/>
    <property type="match status" value="1"/>
</dbReference>
<organism evidence="1 2">
    <name type="scientific">Yersinia enterocolitica subsp. palearctica serotype O:3 (strain DSM 13030 / CIP 106945 / Y11)</name>
    <dbReference type="NCBI Taxonomy" id="930944"/>
    <lineage>
        <taxon>Bacteria</taxon>
        <taxon>Pseudomonadati</taxon>
        <taxon>Pseudomonadota</taxon>
        <taxon>Gammaproteobacteria</taxon>
        <taxon>Enterobacterales</taxon>
        <taxon>Yersiniaceae</taxon>
        <taxon>Yersinia</taxon>
    </lineage>
</organism>
<dbReference type="NCBIfam" id="TIGR04108">
    <property type="entry name" value="HutX"/>
    <property type="match status" value="1"/>
</dbReference>
<sequence length="181" mass="20445">MNAPTLQNKPPLAEFLATQPDGTLEQIAQDYQVSPLDVVRELPKRVLVSAEHFDRVWDCMTEWGDVTTLVHTADIILEHKGPLPSGFHRHGYFNLREKQGLSGHIRAQNCQAIALLERPFMGMATASVQFFNQQGDVMLKVYVGRDEHRQLRADGLAAFHQLAQQLAQESSIFDKKIQETP</sequence>
<gene>
    <name evidence="1" type="ordered locus">Y11_35741</name>
</gene>
<dbReference type="KEGG" id="yey:Y11_35741"/>
<accession>A0A0H3NVE2</accession>
<dbReference type="InterPro" id="IPR010413">
    <property type="entry name" value="HutX-like"/>
</dbReference>
<dbReference type="Pfam" id="PF06228">
    <property type="entry name" value="ChuX_HutX"/>
    <property type="match status" value="1"/>
</dbReference>
<dbReference type="HOGENOM" id="CLU_106714_1_0_6"/>
<name>A0A0H3NVE2_YERE1</name>
<dbReference type="InterPro" id="IPR053733">
    <property type="entry name" value="Heme_Transport_Util_sf"/>
</dbReference>
<evidence type="ECO:0000313" key="1">
    <source>
        <dbReference type="EMBL" id="CBY28956.1"/>
    </source>
</evidence>
<reference evidence="1 2" key="1">
    <citation type="journal article" date="2011" name="J. Bacteriol.">
        <title>Complete genome sequence of Yersinia enterocolitica subsp. palearctica serogroup O:3.</title>
        <authorList>
            <person name="Batzilla J."/>
            <person name="Hoper D."/>
            <person name="Antonenka U."/>
            <person name="Heesemann J."/>
            <person name="Rakin A."/>
        </authorList>
    </citation>
    <scope>NUCLEOTIDE SEQUENCE [LARGE SCALE GENOMIC DNA]</scope>
    <source>
        <strain evidence="2">DSM 13030 / CIP 106945 / Y11</strain>
    </source>
</reference>
<dbReference type="RefSeq" id="WP_005156534.1">
    <property type="nucleotide sequence ID" value="NC_017564.1"/>
</dbReference>
<dbReference type="CDD" id="cd16829">
    <property type="entry name" value="ChuX_HutX-like"/>
    <property type="match status" value="1"/>
</dbReference>
<dbReference type="PATRIC" id="fig|930944.6.peg.3557"/>
<evidence type="ECO:0000313" key="2">
    <source>
        <dbReference type="Proteomes" id="UP000008084"/>
    </source>
</evidence>
<dbReference type="AlphaFoldDB" id="A0A0H3NVE2"/>
<dbReference type="EMBL" id="FR729477">
    <property type="protein sequence ID" value="CBY28956.1"/>
    <property type="molecule type" value="Genomic_DNA"/>
</dbReference>
<proteinExistence type="predicted"/>
<dbReference type="GeneID" id="31411516"/>
<protein>
    <submittedName>
        <fullName evidence="1">Putative heme iron utilization protein</fullName>
    </submittedName>
</protein>
<dbReference type="PIRSF" id="PIRSF030840">
    <property type="entry name" value="DUF1008"/>
    <property type="match status" value="1"/>
</dbReference>